<keyword evidence="3" id="KW-0812">Transmembrane</keyword>
<evidence type="ECO:0000313" key="8">
    <source>
        <dbReference type="Proteomes" id="UP000664859"/>
    </source>
</evidence>
<proteinExistence type="predicted"/>
<name>A0A836CBC3_9STRA</name>
<dbReference type="AlphaFoldDB" id="A0A836CBC3"/>
<comment type="subcellular location">
    <subcellularLocation>
        <location evidence="1">Membrane</location>
        <topology evidence="1">Multi-pass membrane protein</topology>
    </subcellularLocation>
</comment>
<reference evidence="7" key="1">
    <citation type="submission" date="2021-02" db="EMBL/GenBank/DDBJ databases">
        <title>First Annotated Genome of the Yellow-green Alga Tribonema minus.</title>
        <authorList>
            <person name="Mahan K.M."/>
        </authorList>
    </citation>
    <scope>NUCLEOTIDE SEQUENCE</scope>
    <source>
        <strain evidence="7">UTEX B ZZ1240</strain>
    </source>
</reference>
<dbReference type="GO" id="GO:0008324">
    <property type="term" value="F:monoatomic cation transmembrane transporter activity"/>
    <property type="evidence" value="ECO:0007669"/>
    <property type="project" value="TreeGrafter"/>
</dbReference>
<keyword evidence="2" id="KW-0813">Transport</keyword>
<gene>
    <name evidence="7" type="ORF">JKP88DRAFT_246971</name>
</gene>
<dbReference type="InterPro" id="IPR027469">
    <property type="entry name" value="Cation_efflux_TMD_sf"/>
</dbReference>
<evidence type="ECO:0000313" key="7">
    <source>
        <dbReference type="EMBL" id="KAG5180070.1"/>
    </source>
</evidence>
<dbReference type="InterPro" id="IPR036837">
    <property type="entry name" value="Cation_efflux_CTD_sf"/>
</dbReference>
<comment type="caution">
    <text evidence="7">The sequence shown here is derived from an EMBL/GenBank/DDBJ whole genome shotgun (WGS) entry which is preliminary data.</text>
</comment>
<keyword evidence="8" id="KW-1185">Reference proteome</keyword>
<keyword evidence="4" id="KW-1133">Transmembrane helix</keyword>
<organism evidence="7 8">
    <name type="scientific">Tribonema minus</name>
    <dbReference type="NCBI Taxonomy" id="303371"/>
    <lineage>
        <taxon>Eukaryota</taxon>
        <taxon>Sar</taxon>
        <taxon>Stramenopiles</taxon>
        <taxon>Ochrophyta</taxon>
        <taxon>PX clade</taxon>
        <taxon>Xanthophyceae</taxon>
        <taxon>Tribonematales</taxon>
        <taxon>Tribonemataceae</taxon>
        <taxon>Tribonema</taxon>
    </lineage>
</organism>
<keyword evidence="5" id="KW-0472">Membrane</keyword>
<evidence type="ECO:0000256" key="3">
    <source>
        <dbReference type="ARBA" id="ARBA00022692"/>
    </source>
</evidence>
<dbReference type="SUPFAM" id="SSF160240">
    <property type="entry name" value="Cation efflux protein cytoplasmic domain-like"/>
    <property type="match status" value="1"/>
</dbReference>
<dbReference type="PANTHER" id="PTHR43840:SF52">
    <property type="entry name" value="CATION EFFLUX FAMILY PROTEIN"/>
    <property type="match status" value="1"/>
</dbReference>
<dbReference type="GO" id="GO:0016020">
    <property type="term" value="C:membrane"/>
    <property type="evidence" value="ECO:0007669"/>
    <property type="project" value="UniProtKB-SubCell"/>
</dbReference>
<sequence>MSACCLLGLLTADLIHGLNGDVPSIDANATLYVVLGGGTLAKFVLWCFCMMVQPRPDVLVALAEDHLNDVVSNVAAIATAAIAGEASDTVDVASLELSSSMTADVPHVTRRADSMSHYRLTRKHLFWCVLLQMEVILPADTVLSQSHDIALELQHKLEAIEEVERAFVHVDYMKRACPEHKVERKLLEQKNERVRQVRCLPAGCLCCPGSAPAIDAGPM</sequence>
<accession>A0A836CBC3</accession>
<evidence type="ECO:0000256" key="2">
    <source>
        <dbReference type="ARBA" id="ARBA00022448"/>
    </source>
</evidence>
<evidence type="ECO:0000256" key="1">
    <source>
        <dbReference type="ARBA" id="ARBA00004141"/>
    </source>
</evidence>
<dbReference type="SUPFAM" id="SSF161111">
    <property type="entry name" value="Cation efflux protein transmembrane domain-like"/>
    <property type="match status" value="1"/>
</dbReference>
<dbReference type="Gene3D" id="3.30.70.1350">
    <property type="entry name" value="Cation efflux protein, cytoplasmic domain"/>
    <property type="match status" value="1"/>
</dbReference>
<dbReference type="OrthoDB" id="78296at2759"/>
<keyword evidence="6" id="KW-0732">Signal</keyword>
<evidence type="ECO:0000256" key="6">
    <source>
        <dbReference type="SAM" id="SignalP"/>
    </source>
</evidence>
<feature type="chain" id="PRO_5033028591" description="Cation efflux protein cytoplasmic domain-containing protein" evidence="6">
    <location>
        <begin position="21"/>
        <end position="219"/>
    </location>
</feature>
<feature type="signal peptide" evidence="6">
    <location>
        <begin position="1"/>
        <end position="20"/>
    </location>
</feature>
<dbReference type="Proteomes" id="UP000664859">
    <property type="component" value="Unassembled WGS sequence"/>
</dbReference>
<dbReference type="InterPro" id="IPR050291">
    <property type="entry name" value="CDF_Transporter"/>
</dbReference>
<evidence type="ECO:0008006" key="9">
    <source>
        <dbReference type="Google" id="ProtNLM"/>
    </source>
</evidence>
<dbReference type="EMBL" id="JAFCMP010000412">
    <property type="protein sequence ID" value="KAG5180070.1"/>
    <property type="molecule type" value="Genomic_DNA"/>
</dbReference>
<evidence type="ECO:0000256" key="4">
    <source>
        <dbReference type="ARBA" id="ARBA00022989"/>
    </source>
</evidence>
<evidence type="ECO:0000256" key="5">
    <source>
        <dbReference type="ARBA" id="ARBA00023136"/>
    </source>
</evidence>
<dbReference type="PANTHER" id="PTHR43840">
    <property type="entry name" value="MITOCHONDRIAL METAL TRANSPORTER 1-RELATED"/>
    <property type="match status" value="1"/>
</dbReference>
<protein>
    <recommendedName>
        <fullName evidence="9">Cation efflux protein cytoplasmic domain-containing protein</fullName>
    </recommendedName>
</protein>